<dbReference type="NCBIfam" id="TIGR02530">
    <property type="entry name" value="flg_new"/>
    <property type="match status" value="1"/>
</dbReference>
<name>A0A1I4K0U2_9FIRM</name>
<dbReference type="OrthoDB" id="165650at2"/>
<dbReference type="InterPro" id="IPR013367">
    <property type="entry name" value="Flagellar_put"/>
</dbReference>
<proteinExistence type="predicted"/>
<dbReference type="STRING" id="1123291.SAMN04490355_101526"/>
<dbReference type="Pfam" id="PF12611">
    <property type="entry name" value="Flagellar_put"/>
    <property type="match status" value="1"/>
</dbReference>
<accession>A0A1I4K0U2</accession>
<keyword evidence="1" id="KW-0966">Cell projection</keyword>
<gene>
    <name evidence="1" type="ORF">SAMN04490355_101526</name>
</gene>
<evidence type="ECO:0000313" key="2">
    <source>
        <dbReference type="Proteomes" id="UP000199520"/>
    </source>
</evidence>
<reference evidence="2" key="1">
    <citation type="submission" date="2016-10" db="EMBL/GenBank/DDBJ databases">
        <authorList>
            <person name="Varghese N."/>
            <person name="Submissions S."/>
        </authorList>
    </citation>
    <scope>NUCLEOTIDE SEQUENCE [LARGE SCALE GENOMIC DNA]</scope>
    <source>
        <strain evidence="2">DSM 13327</strain>
    </source>
</reference>
<dbReference type="AlphaFoldDB" id="A0A1I4K0U2"/>
<protein>
    <submittedName>
        <fullName evidence="1">Flagellar operon protein</fullName>
    </submittedName>
</protein>
<keyword evidence="1" id="KW-0282">Flagellum</keyword>
<keyword evidence="1" id="KW-0969">Cilium</keyword>
<dbReference type="EMBL" id="FOTS01000015">
    <property type="protein sequence ID" value="SFL72197.1"/>
    <property type="molecule type" value="Genomic_DNA"/>
</dbReference>
<dbReference type="RefSeq" id="WP_090936013.1">
    <property type="nucleotide sequence ID" value="NZ_FOTS01000015.1"/>
</dbReference>
<organism evidence="1 2">
    <name type="scientific">Pelosinus propionicus DSM 13327</name>
    <dbReference type="NCBI Taxonomy" id="1123291"/>
    <lineage>
        <taxon>Bacteria</taxon>
        <taxon>Bacillati</taxon>
        <taxon>Bacillota</taxon>
        <taxon>Negativicutes</taxon>
        <taxon>Selenomonadales</taxon>
        <taxon>Sporomusaceae</taxon>
        <taxon>Pelosinus</taxon>
    </lineage>
</organism>
<sequence length="133" mass="14491">MTDNSIYRLQQSMTPVSPIAGKLINNAKNSQGKQNIVSFDQILSQELAGVKFSQHALQRLQSRNIKLGQTELLKLNEAVEKASQKGANESLVFMSNSNLALVVSVKNKTVITVMDGANTKDNVFTNIDSAVIV</sequence>
<dbReference type="Proteomes" id="UP000199520">
    <property type="component" value="Unassembled WGS sequence"/>
</dbReference>
<keyword evidence="2" id="KW-1185">Reference proteome</keyword>
<evidence type="ECO:0000313" key="1">
    <source>
        <dbReference type="EMBL" id="SFL72197.1"/>
    </source>
</evidence>